<dbReference type="Proteomes" id="UP000651482">
    <property type="component" value="Unassembled WGS sequence"/>
</dbReference>
<feature type="transmembrane region" description="Helical" evidence="1">
    <location>
        <begin position="210"/>
        <end position="229"/>
    </location>
</feature>
<dbReference type="RefSeq" id="WP_249319471.1">
    <property type="nucleotide sequence ID" value="NZ_JACRSN010000009.1"/>
</dbReference>
<protein>
    <recommendedName>
        <fullName evidence="4">ABC transporter</fullName>
    </recommendedName>
</protein>
<dbReference type="EMBL" id="JACRSN010000009">
    <property type="protein sequence ID" value="MBC8533815.1"/>
    <property type="molecule type" value="Genomic_DNA"/>
</dbReference>
<feature type="transmembrane region" description="Helical" evidence="1">
    <location>
        <begin position="175"/>
        <end position="198"/>
    </location>
</feature>
<evidence type="ECO:0008006" key="4">
    <source>
        <dbReference type="Google" id="ProtNLM"/>
    </source>
</evidence>
<evidence type="ECO:0000256" key="1">
    <source>
        <dbReference type="SAM" id="Phobius"/>
    </source>
</evidence>
<keyword evidence="1" id="KW-1133">Transmembrane helix</keyword>
<evidence type="ECO:0000313" key="2">
    <source>
        <dbReference type="EMBL" id="MBC8533815.1"/>
    </source>
</evidence>
<gene>
    <name evidence="2" type="ORF">IAG03_07315</name>
</gene>
<organism evidence="2 3">
    <name type="scientific">Yeguia hominis</name>
    <dbReference type="NCBI Taxonomy" id="2763662"/>
    <lineage>
        <taxon>Bacteria</taxon>
        <taxon>Bacillati</taxon>
        <taxon>Bacillota</taxon>
        <taxon>Clostridia</taxon>
        <taxon>Eubacteriales</taxon>
        <taxon>Yeguiaceae</taxon>
        <taxon>Yeguia</taxon>
    </lineage>
</organism>
<evidence type="ECO:0000313" key="3">
    <source>
        <dbReference type="Proteomes" id="UP000651482"/>
    </source>
</evidence>
<comment type="caution">
    <text evidence="2">The sequence shown here is derived from an EMBL/GenBank/DDBJ whole genome shotgun (WGS) entry which is preliminary data.</text>
</comment>
<keyword evidence="1" id="KW-0472">Membrane</keyword>
<feature type="transmembrane region" description="Helical" evidence="1">
    <location>
        <begin position="132"/>
        <end position="155"/>
    </location>
</feature>
<feature type="transmembrane region" description="Helical" evidence="1">
    <location>
        <begin position="235"/>
        <end position="255"/>
    </location>
</feature>
<reference evidence="2" key="1">
    <citation type="submission" date="2020-08" db="EMBL/GenBank/DDBJ databases">
        <title>Genome public.</title>
        <authorList>
            <person name="Liu C."/>
            <person name="Sun Q."/>
        </authorList>
    </citation>
    <scope>NUCLEOTIDE SEQUENCE</scope>
    <source>
        <strain evidence="2">NSJ-40</strain>
    </source>
</reference>
<feature type="transmembrane region" description="Helical" evidence="1">
    <location>
        <begin position="28"/>
        <end position="54"/>
    </location>
</feature>
<keyword evidence="1" id="KW-0812">Transmembrane</keyword>
<dbReference type="AlphaFoldDB" id="A0A926D7F8"/>
<accession>A0A926D7F8</accession>
<feature type="transmembrane region" description="Helical" evidence="1">
    <location>
        <begin position="91"/>
        <end position="111"/>
    </location>
</feature>
<sequence length="265" mass="29798">MNRRFPRADTALLKKDFYEIWSLRGIRLLLIVLPLLVSVILPVIFLLVILLIPIGGAESAVRLLSLIPVSDFEYGIREGLFCLVTDRICPMLFLSVPIIISAVTTSSCFVGERERGTIETLLLTPLSPKRLARIKLSGCMMLSLLVTVLSFILFTVAASVGDILLKIPFFLNAEWLITLFLLAPLFALLSALCVLYFSGHEQRHDQAFRTSSFLMFPVVFMYTLPFAGLYQLNPIVLLFLSLFLLCLDFVLLVSLPHRFTAEKLL</sequence>
<keyword evidence="3" id="KW-1185">Reference proteome</keyword>
<name>A0A926D7F8_9FIRM</name>
<proteinExistence type="predicted"/>